<dbReference type="AlphaFoldDB" id="A0A2T0SYI4"/>
<proteinExistence type="predicted"/>
<feature type="coiled-coil region" evidence="1">
    <location>
        <begin position="39"/>
        <end position="87"/>
    </location>
</feature>
<evidence type="ECO:0000313" key="3">
    <source>
        <dbReference type="Proteomes" id="UP000238375"/>
    </source>
</evidence>
<dbReference type="Proteomes" id="UP000238375">
    <property type="component" value="Unassembled WGS sequence"/>
</dbReference>
<dbReference type="EMBL" id="PVTE01000009">
    <property type="protein sequence ID" value="PRY38480.1"/>
    <property type="molecule type" value="Genomic_DNA"/>
</dbReference>
<evidence type="ECO:0000313" key="2">
    <source>
        <dbReference type="EMBL" id="PRY38480.1"/>
    </source>
</evidence>
<evidence type="ECO:0000256" key="1">
    <source>
        <dbReference type="SAM" id="Coils"/>
    </source>
</evidence>
<gene>
    <name evidence="2" type="ORF">CLV58_109207</name>
</gene>
<accession>A0A2T0SYI4</accession>
<organism evidence="2 3">
    <name type="scientific">Spirosoma oryzae</name>
    <dbReference type="NCBI Taxonomy" id="1469603"/>
    <lineage>
        <taxon>Bacteria</taxon>
        <taxon>Pseudomonadati</taxon>
        <taxon>Bacteroidota</taxon>
        <taxon>Cytophagia</taxon>
        <taxon>Cytophagales</taxon>
        <taxon>Cytophagaceae</taxon>
        <taxon>Spirosoma</taxon>
    </lineage>
</organism>
<keyword evidence="3" id="KW-1185">Reference proteome</keyword>
<comment type="caution">
    <text evidence="2">The sequence shown here is derived from an EMBL/GenBank/DDBJ whole genome shotgun (WGS) entry which is preliminary data.</text>
</comment>
<protein>
    <submittedName>
        <fullName evidence="2">Uncharacterized protein</fullName>
    </submittedName>
</protein>
<reference evidence="2 3" key="1">
    <citation type="submission" date="2018-03" db="EMBL/GenBank/DDBJ databases">
        <title>Genomic Encyclopedia of Archaeal and Bacterial Type Strains, Phase II (KMG-II): from individual species to whole genera.</title>
        <authorList>
            <person name="Goeker M."/>
        </authorList>
    </citation>
    <scope>NUCLEOTIDE SEQUENCE [LARGE SCALE GENOMIC DNA]</scope>
    <source>
        <strain evidence="2 3">DSM 28354</strain>
    </source>
</reference>
<keyword evidence="1" id="KW-0175">Coiled coil</keyword>
<sequence length="96" mass="11259">MEEQPCNNRELSINQLSLTDQNLFYIRHNRYLLHQVAGLKEQLQNQHRLEMKLAELRTLVNTHTAKIISLKAERADLREQLQAKQFNSLSHLLLVG</sequence>
<name>A0A2T0SYI4_9BACT</name>
<dbReference type="RefSeq" id="WP_106138210.1">
    <property type="nucleotide sequence ID" value="NZ_PVTE01000009.1"/>
</dbReference>